<organism evidence="2 3">
    <name type="scientific">Sinorhizobium glycinis</name>
    <dbReference type="NCBI Taxonomy" id="1472378"/>
    <lineage>
        <taxon>Bacteria</taxon>
        <taxon>Pseudomonadati</taxon>
        <taxon>Pseudomonadota</taxon>
        <taxon>Alphaproteobacteria</taxon>
        <taxon>Hyphomicrobiales</taxon>
        <taxon>Rhizobiaceae</taxon>
        <taxon>Sinorhizobium/Ensifer group</taxon>
        <taxon>Sinorhizobium</taxon>
    </lineage>
</organism>
<dbReference type="STRING" id="1472378.AU381_23480"/>
<reference evidence="2 3" key="1">
    <citation type="journal article" date="2016" name="Int. J. Syst. Evol. Microbiol.">
        <title>Ensifer glycinis sp. nov., an novel rhizobial species associated with Glycine spp.</title>
        <authorList>
            <person name="Yan H."/>
            <person name="Yan J."/>
            <person name="Sui X.H."/>
            <person name="Wang E.T."/>
            <person name="Chen W.X."/>
            <person name="Zhang X.X."/>
            <person name="Chen W.F."/>
        </authorList>
    </citation>
    <scope>NUCLEOTIDE SEQUENCE [LARGE SCALE GENOMIC DNA]</scope>
    <source>
        <strain evidence="2 3">CCBAU 23380</strain>
    </source>
</reference>
<comment type="caution">
    <text evidence="2">The sequence shown here is derived from an EMBL/GenBank/DDBJ whole genome shotgun (WGS) entry which is preliminary data.</text>
</comment>
<accession>A0A178XTF5</accession>
<evidence type="ECO:0000313" key="3">
    <source>
        <dbReference type="Proteomes" id="UP000094025"/>
    </source>
</evidence>
<evidence type="ECO:0000256" key="1">
    <source>
        <dbReference type="SAM" id="MobiDB-lite"/>
    </source>
</evidence>
<dbReference type="EMBL" id="LPUX01000061">
    <property type="protein sequence ID" value="OAP38521.1"/>
    <property type="molecule type" value="Genomic_DNA"/>
</dbReference>
<sequence length="268" mass="29703">MSSNTSITLFMSTRELTTGYSTTPDGEKPTPDLFKRINEWLACRALKPLALLTGKSFDTTTIDISGFAGSLPSNLLIASGGYRNLGLDLLPKLHRFICSLPWVESKAVVLITCHDGDPAQVFRPSPMDSRGSPGTEVQQDQSSTTTIALMMSNYEVSADTIHDRSEPFHPPYLMQIVNQWLVDHDERPLSLLGGYSADIENWRMDGFGGSARPFLQVASGGYRELDESLLEQLQDFVTELPWRYPEVATLVLRKDGHPAAVHRPCESD</sequence>
<evidence type="ECO:0000313" key="2">
    <source>
        <dbReference type="EMBL" id="OAP38521.1"/>
    </source>
</evidence>
<gene>
    <name evidence="2" type="ORF">AU381_23480</name>
</gene>
<proteinExistence type="predicted"/>
<dbReference type="Proteomes" id="UP000094025">
    <property type="component" value="Unassembled WGS sequence"/>
</dbReference>
<name>A0A178XTF5_9HYPH</name>
<dbReference type="AlphaFoldDB" id="A0A178XTF5"/>
<dbReference type="RefSeq" id="WP_064243054.1">
    <property type="nucleotide sequence ID" value="NZ_LPUX01000061.1"/>
</dbReference>
<keyword evidence="3" id="KW-1185">Reference proteome</keyword>
<protein>
    <submittedName>
        <fullName evidence="2">Uncharacterized protein</fullName>
    </submittedName>
</protein>
<feature type="region of interest" description="Disordered" evidence="1">
    <location>
        <begin position="122"/>
        <end position="142"/>
    </location>
</feature>